<evidence type="ECO:0000256" key="1">
    <source>
        <dbReference type="SAM" id="MobiDB-lite"/>
    </source>
</evidence>
<reference evidence="2 3" key="1">
    <citation type="submission" date="2016-07" db="EMBL/GenBank/DDBJ databases">
        <title>Pervasive Adenine N6-methylation of Active Genes in Fungi.</title>
        <authorList>
            <consortium name="DOE Joint Genome Institute"/>
            <person name="Mondo S.J."/>
            <person name="Dannebaum R.O."/>
            <person name="Kuo R.C."/>
            <person name="Labutti K."/>
            <person name="Haridas S."/>
            <person name="Kuo A."/>
            <person name="Salamov A."/>
            <person name="Ahrendt S.R."/>
            <person name="Lipzen A."/>
            <person name="Sullivan W."/>
            <person name="Andreopoulos W.B."/>
            <person name="Clum A."/>
            <person name="Lindquist E."/>
            <person name="Daum C."/>
            <person name="Ramamoorthy G.K."/>
            <person name="Gryganskyi A."/>
            <person name="Culley D."/>
            <person name="Magnuson J.K."/>
            <person name="James T.Y."/>
            <person name="O'Malley M.A."/>
            <person name="Stajich J.E."/>
            <person name="Spatafora J.W."/>
            <person name="Visel A."/>
            <person name="Grigoriev I.V."/>
        </authorList>
    </citation>
    <scope>NUCLEOTIDE SEQUENCE [LARGE SCALE GENOMIC DNA]</scope>
    <source>
        <strain evidence="2 3">CBS 115471</strain>
    </source>
</reference>
<evidence type="ECO:0000313" key="3">
    <source>
        <dbReference type="Proteomes" id="UP000193144"/>
    </source>
</evidence>
<accession>A0A1Y1ZNY0</accession>
<comment type="caution">
    <text evidence="2">The sequence shown here is derived from an EMBL/GenBank/DDBJ whole genome shotgun (WGS) entry which is preliminary data.</text>
</comment>
<dbReference type="Proteomes" id="UP000193144">
    <property type="component" value="Unassembled WGS sequence"/>
</dbReference>
<feature type="compositionally biased region" description="Polar residues" evidence="1">
    <location>
        <begin position="8"/>
        <end position="27"/>
    </location>
</feature>
<gene>
    <name evidence="2" type="ORF">BCR34DRAFT_587612</name>
</gene>
<dbReference type="AlphaFoldDB" id="A0A1Y1ZNY0"/>
<proteinExistence type="predicted"/>
<feature type="compositionally biased region" description="Polar residues" evidence="1">
    <location>
        <begin position="37"/>
        <end position="60"/>
    </location>
</feature>
<evidence type="ECO:0000313" key="2">
    <source>
        <dbReference type="EMBL" id="ORY11938.1"/>
    </source>
</evidence>
<feature type="region of interest" description="Disordered" evidence="1">
    <location>
        <begin position="1"/>
        <end position="60"/>
    </location>
</feature>
<protein>
    <submittedName>
        <fullName evidence="2">Uncharacterized protein</fullName>
    </submittedName>
</protein>
<sequence>MHLKNGPVTPQYQTQGSSNSKPSTTRPKTGPPLPPVTTGSGSSTRINPNEPSTTSVTQISPTVSTITRCEEASTATDGKPIPQPLTSTALEALANAVSCGRITEADKAANTALRLQKAAEELGIDAPPHYFEAEPWQLHHWLDVQGYPADGMT</sequence>
<organism evidence="2 3">
    <name type="scientific">Clohesyomyces aquaticus</name>
    <dbReference type="NCBI Taxonomy" id="1231657"/>
    <lineage>
        <taxon>Eukaryota</taxon>
        <taxon>Fungi</taxon>
        <taxon>Dikarya</taxon>
        <taxon>Ascomycota</taxon>
        <taxon>Pezizomycotina</taxon>
        <taxon>Dothideomycetes</taxon>
        <taxon>Pleosporomycetidae</taxon>
        <taxon>Pleosporales</taxon>
        <taxon>Lindgomycetaceae</taxon>
        <taxon>Clohesyomyces</taxon>
    </lineage>
</organism>
<dbReference type="EMBL" id="MCFA01000056">
    <property type="protein sequence ID" value="ORY11938.1"/>
    <property type="molecule type" value="Genomic_DNA"/>
</dbReference>
<keyword evidence="3" id="KW-1185">Reference proteome</keyword>
<name>A0A1Y1ZNY0_9PLEO</name>